<feature type="transmembrane region" description="Helical" evidence="1">
    <location>
        <begin position="40"/>
        <end position="60"/>
    </location>
</feature>
<keyword evidence="1" id="KW-0812">Transmembrane</keyword>
<organism evidence="2">
    <name type="scientific">uncultured bacterium Lac161</name>
    <dbReference type="NCBI Taxonomy" id="1403002"/>
    <lineage>
        <taxon>Bacteria</taxon>
        <taxon>environmental samples</taxon>
    </lineage>
</organism>
<protein>
    <recommendedName>
        <fullName evidence="3">DUF1361 domain-containing protein</fullName>
    </recommendedName>
</protein>
<feature type="transmembrane region" description="Helical" evidence="1">
    <location>
        <begin position="72"/>
        <end position="92"/>
    </location>
</feature>
<feature type="transmembrane region" description="Helical" evidence="1">
    <location>
        <begin position="142"/>
        <end position="161"/>
    </location>
</feature>
<accession>A0A059Q9T7</accession>
<name>A0A059Q9T7_9BACT</name>
<reference evidence="2" key="1">
    <citation type="submission" date="2013-06" db="EMBL/GenBank/DDBJ databases">
        <title>Functional metagenomics reveals novel beta-galactosidases not predictable from gene sequences.</title>
        <authorList>
            <person name="Cheng J."/>
            <person name="Engel K."/>
            <person name="Romantsov T."/>
            <person name="Neufeld J.D."/>
            <person name="Rose D.R."/>
            <person name="Charles T.C."/>
        </authorList>
    </citation>
    <scope>NUCLEOTIDE SEQUENCE</scope>
</reference>
<feature type="transmembrane region" description="Helical" evidence="1">
    <location>
        <begin position="112"/>
        <end position="130"/>
    </location>
</feature>
<proteinExistence type="predicted"/>
<keyword evidence="1" id="KW-0472">Membrane</keyword>
<evidence type="ECO:0000256" key="1">
    <source>
        <dbReference type="SAM" id="Phobius"/>
    </source>
</evidence>
<keyword evidence="1" id="KW-1133">Transmembrane helix</keyword>
<feature type="transmembrane region" description="Helical" evidence="1">
    <location>
        <begin position="194"/>
        <end position="212"/>
    </location>
</feature>
<evidence type="ECO:0000313" key="2">
    <source>
        <dbReference type="EMBL" id="AGW45566.1"/>
    </source>
</evidence>
<sequence length="234" mass="26520">MWRSIFKSSLRAPLLTLAAASALGVALVGARTVLAWRGQHLYLVWNLFLAWVPLMLALHLEERHRLGEKRDGKFWAAALAWLLFFPNAPYIFTDITHLKRATIGGWWTDLTIILLFAIIGLVLAFISLHRMQTLVSRQRGRLAGWIFVLAVALLSGFGVYLGRFERWNSWDVLVNPIGLLADSFNWVHRLSAKFSLLFGMFLFTSYALLYSLTRIGPMSRWPSGLTNSSSNSPE</sequence>
<dbReference type="AlphaFoldDB" id="A0A059Q9T7"/>
<dbReference type="Pfam" id="PF07099">
    <property type="entry name" value="DUF1361"/>
    <property type="match status" value="1"/>
</dbReference>
<dbReference type="EMBL" id="KF255994">
    <property type="protein sequence ID" value="AGW45566.1"/>
    <property type="molecule type" value="Genomic_DNA"/>
</dbReference>
<dbReference type="InterPro" id="IPR009793">
    <property type="entry name" value="DUF1361"/>
</dbReference>
<evidence type="ECO:0008006" key="3">
    <source>
        <dbReference type="Google" id="ProtNLM"/>
    </source>
</evidence>